<dbReference type="InterPro" id="IPR002634">
    <property type="entry name" value="BolA"/>
</dbReference>
<proteinExistence type="inferred from homology"/>
<dbReference type="FunCoup" id="A0A1Y1U6W0">
    <property type="interactions" value="76"/>
</dbReference>
<name>A0A1Y1U6W0_9TREE</name>
<comment type="caution">
    <text evidence="4">The sequence shown here is derived from an EMBL/GenBank/DDBJ whole genome shotgun (WGS) entry which is preliminary data.</text>
</comment>
<dbReference type="InterPro" id="IPR036065">
    <property type="entry name" value="BolA-like_sf"/>
</dbReference>
<sequence length="138" mass="15002">MMSISKSRLIARAWIARPTSSSSRQIYLAAPSASSSSASRPTIGSRAFSDTSSRRAGALSGEHVEKRMEEKLRKEFNPTRLGIQDTSGGCGSFFNIDIESEKFVGMTKVKQHKAVQNAIKEEIEGMHGVSLRTSPPGE</sequence>
<dbReference type="EMBL" id="NBSH01000017">
    <property type="protein sequence ID" value="ORX33732.1"/>
    <property type="molecule type" value="Genomic_DNA"/>
</dbReference>
<dbReference type="GeneID" id="33561011"/>
<dbReference type="PANTHER" id="PTHR46188:SF1">
    <property type="entry name" value="BOLA-LIKE PROTEIN 3"/>
    <property type="match status" value="1"/>
</dbReference>
<accession>A0A1Y1U6W0</accession>
<evidence type="ECO:0000256" key="3">
    <source>
        <dbReference type="SAM" id="MobiDB-lite"/>
    </source>
</evidence>
<dbReference type="Pfam" id="PF01722">
    <property type="entry name" value="BolA"/>
    <property type="match status" value="1"/>
</dbReference>
<protein>
    <submittedName>
        <fullName evidence="4">Bola protein</fullName>
    </submittedName>
</protein>
<evidence type="ECO:0000313" key="4">
    <source>
        <dbReference type="EMBL" id="ORX33732.1"/>
    </source>
</evidence>
<evidence type="ECO:0000256" key="1">
    <source>
        <dbReference type="ARBA" id="ARBA00005578"/>
    </source>
</evidence>
<dbReference type="Proteomes" id="UP000193218">
    <property type="component" value="Unassembled WGS sequence"/>
</dbReference>
<feature type="region of interest" description="Disordered" evidence="3">
    <location>
        <begin position="19"/>
        <end position="70"/>
    </location>
</feature>
<dbReference type="AlphaFoldDB" id="A0A1Y1U6W0"/>
<evidence type="ECO:0000313" key="5">
    <source>
        <dbReference type="Proteomes" id="UP000193218"/>
    </source>
</evidence>
<dbReference type="PANTHER" id="PTHR46188">
    <property type="entry name" value="BOLA-LIKE PROTEIN 3"/>
    <property type="match status" value="1"/>
</dbReference>
<keyword evidence="5" id="KW-1185">Reference proteome</keyword>
<dbReference type="InParanoid" id="A0A1Y1U6W0"/>
<dbReference type="STRING" id="4999.A0A1Y1U6W0"/>
<dbReference type="GO" id="GO:0005759">
    <property type="term" value="C:mitochondrial matrix"/>
    <property type="evidence" value="ECO:0007669"/>
    <property type="project" value="TreeGrafter"/>
</dbReference>
<dbReference type="SUPFAM" id="SSF82657">
    <property type="entry name" value="BolA-like"/>
    <property type="match status" value="1"/>
</dbReference>
<gene>
    <name evidence="4" type="ORF">BD324DRAFT_683928</name>
</gene>
<dbReference type="Gene3D" id="3.10.20.90">
    <property type="entry name" value="Phosphatidylinositol 3-kinase Catalytic Subunit, Chain A, domain 1"/>
    <property type="match status" value="1"/>
</dbReference>
<dbReference type="InterPro" id="IPR052275">
    <property type="entry name" value="Mt_Fe-S_assembly_factor"/>
</dbReference>
<evidence type="ECO:0000256" key="2">
    <source>
        <dbReference type="RuleBase" id="RU003860"/>
    </source>
</evidence>
<reference evidence="4 5" key="1">
    <citation type="submission" date="2017-03" db="EMBL/GenBank/DDBJ databases">
        <title>Widespread Adenine N6-methylation of Active Genes in Fungi.</title>
        <authorList>
            <consortium name="DOE Joint Genome Institute"/>
            <person name="Mondo S.J."/>
            <person name="Dannebaum R.O."/>
            <person name="Kuo R.C."/>
            <person name="Louie K.B."/>
            <person name="Bewick A.J."/>
            <person name="Labutti K."/>
            <person name="Haridas S."/>
            <person name="Kuo A."/>
            <person name="Salamov A."/>
            <person name="Ahrendt S.R."/>
            <person name="Lau R."/>
            <person name="Bowen B.P."/>
            <person name="Lipzen A."/>
            <person name="Sullivan W."/>
            <person name="Andreopoulos W.B."/>
            <person name="Clum A."/>
            <person name="Lindquist E."/>
            <person name="Daum C."/>
            <person name="Northen T.R."/>
            <person name="Ramamoorthy G."/>
            <person name="Schmitz R.J."/>
            <person name="Gryganskyi A."/>
            <person name="Culley D."/>
            <person name="Magnuson J."/>
            <person name="James T.Y."/>
            <person name="O'Malley M.A."/>
            <person name="Stajich J.E."/>
            <person name="Spatafora J.W."/>
            <person name="Visel A."/>
            <person name="Grigoriev I.V."/>
        </authorList>
    </citation>
    <scope>NUCLEOTIDE SEQUENCE [LARGE SCALE GENOMIC DNA]</scope>
    <source>
        <strain evidence="4 5">NRRL Y-17943</strain>
    </source>
</reference>
<feature type="compositionally biased region" description="Low complexity" evidence="3">
    <location>
        <begin position="29"/>
        <end position="39"/>
    </location>
</feature>
<organism evidence="4 5">
    <name type="scientific">Kockovaella imperatae</name>
    <dbReference type="NCBI Taxonomy" id="4999"/>
    <lineage>
        <taxon>Eukaryota</taxon>
        <taxon>Fungi</taxon>
        <taxon>Dikarya</taxon>
        <taxon>Basidiomycota</taxon>
        <taxon>Agaricomycotina</taxon>
        <taxon>Tremellomycetes</taxon>
        <taxon>Tremellales</taxon>
        <taxon>Cuniculitremaceae</taxon>
        <taxon>Kockovaella</taxon>
    </lineage>
</organism>
<comment type="similarity">
    <text evidence="1 2">Belongs to the BolA/IbaG family.</text>
</comment>
<dbReference type="OrthoDB" id="203381at2759"/>
<dbReference type="RefSeq" id="XP_021868031.1">
    <property type="nucleotide sequence ID" value="XM_022019202.1"/>
</dbReference>